<evidence type="ECO:0000313" key="3">
    <source>
        <dbReference type="EMBL" id="MBB3108757.1"/>
    </source>
</evidence>
<dbReference type="InterPro" id="IPR002347">
    <property type="entry name" value="SDR_fam"/>
</dbReference>
<dbReference type="GO" id="GO:0004316">
    <property type="term" value="F:3-oxoacyl-[acyl-carrier-protein] reductase (NADPH) activity"/>
    <property type="evidence" value="ECO:0007669"/>
    <property type="project" value="UniProtKB-EC"/>
</dbReference>
<dbReference type="Gene3D" id="3.40.50.720">
    <property type="entry name" value="NAD(P)-binding Rossmann-like Domain"/>
    <property type="match status" value="1"/>
</dbReference>
<dbReference type="EC" id="1.1.1.100" evidence="3"/>
<dbReference type="PRINTS" id="PR00081">
    <property type="entry name" value="GDHRDH"/>
</dbReference>
<dbReference type="InterPro" id="IPR036291">
    <property type="entry name" value="NAD(P)-bd_dom_sf"/>
</dbReference>
<comment type="similarity">
    <text evidence="1">Belongs to the short-chain dehydrogenases/reductases (SDR) family.</text>
</comment>
<reference evidence="3 4" key="1">
    <citation type="submission" date="2020-08" db="EMBL/GenBank/DDBJ databases">
        <title>Genomic Encyclopedia of Type Strains, Phase III (KMG-III): the genomes of soil and plant-associated and newly described type strains.</title>
        <authorList>
            <person name="Whitman W."/>
        </authorList>
    </citation>
    <scope>NUCLEOTIDE SEQUENCE [LARGE SCALE GENOMIC DNA]</scope>
    <source>
        <strain evidence="3 4">CECT 5862</strain>
    </source>
</reference>
<accession>A0A7W5AU77</accession>
<sequence>MTEQQQQIVLINGAGCEVGRAAAKMFAMEDAIVILCDQESETLQEITNEIFRAGKQATIFFTDVTQPLEVSAMVQQVIEEYGVIDVLVNNTTNHVRRAEKERAFEYYTQFFEDLVTSVSLVTASVLPYMRERKSGRVVHIMPGVIHVGENGFPAYAVAQSSLHKMTQVAAASEREHGILINILNPGAIRTELNPFYGEEPETILPMLGKLASLPAGSSSGMLFNVNIMDHLGQIYLENLFDDEEVAYMDDPDGALDMEEGMKR</sequence>
<evidence type="ECO:0000256" key="1">
    <source>
        <dbReference type="ARBA" id="ARBA00006484"/>
    </source>
</evidence>
<proteinExistence type="inferred from homology"/>
<evidence type="ECO:0000313" key="4">
    <source>
        <dbReference type="Proteomes" id="UP000570361"/>
    </source>
</evidence>
<comment type="caution">
    <text evidence="3">The sequence shown here is derived from an EMBL/GenBank/DDBJ whole genome shotgun (WGS) entry which is preliminary data.</text>
</comment>
<dbReference type="PANTHER" id="PTHR43669:SF3">
    <property type="entry name" value="ALCOHOL DEHYDROGENASE, PUTATIVE (AFU_ORTHOLOGUE AFUA_3G03445)-RELATED"/>
    <property type="match status" value="1"/>
</dbReference>
<dbReference type="CDD" id="cd05233">
    <property type="entry name" value="SDR_c"/>
    <property type="match status" value="1"/>
</dbReference>
<protein>
    <submittedName>
        <fullName evidence="3">3-oxoacyl-[acyl-carrier protein] reductase</fullName>
        <ecNumber evidence="3">1.1.1.100</ecNumber>
    </submittedName>
</protein>
<keyword evidence="4" id="KW-1185">Reference proteome</keyword>
<dbReference type="EMBL" id="JACHXK010000001">
    <property type="protein sequence ID" value="MBB3108757.1"/>
    <property type="molecule type" value="Genomic_DNA"/>
</dbReference>
<dbReference type="PANTHER" id="PTHR43669">
    <property type="entry name" value="5-KETO-D-GLUCONATE 5-REDUCTASE"/>
    <property type="match status" value="1"/>
</dbReference>
<evidence type="ECO:0000256" key="2">
    <source>
        <dbReference type="ARBA" id="ARBA00023002"/>
    </source>
</evidence>
<dbReference type="Proteomes" id="UP000570361">
    <property type="component" value="Unassembled WGS sequence"/>
</dbReference>
<gene>
    <name evidence="3" type="ORF">FHS18_000785</name>
</gene>
<dbReference type="AlphaFoldDB" id="A0A7W5AU77"/>
<keyword evidence="2 3" id="KW-0560">Oxidoreductase</keyword>
<name>A0A7W5AU77_9BACL</name>
<dbReference type="RefSeq" id="WP_183597128.1">
    <property type="nucleotide sequence ID" value="NZ_JACHXK010000001.1"/>
</dbReference>
<organism evidence="3 4">
    <name type="scientific">Paenibacillus phyllosphaerae</name>
    <dbReference type="NCBI Taxonomy" id="274593"/>
    <lineage>
        <taxon>Bacteria</taxon>
        <taxon>Bacillati</taxon>
        <taxon>Bacillota</taxon>
        <taxon>Bacilli</taxon>
        <taxon>Bacillales</taxon>
        <taxon>Paenibacillaceae</taxon>
        <taxon>Paenibacillus</taxon>
    </lineage>
</organism>
<dbReference type="Pfam" id="PF00106">
    <property type="entry name" value="adh_short"/>
    <property type="match status" value="1"/>
</dbReference>
<dbReference type="SUPFAM" id="SSF51735">
    <property type="entry name" value="NAD(P)-binding Rossmann-fold domains"/>
    <property type="match status" value="1"/>
</dbReference>